<reference evidence="3" key="2">
    <citation type="submission" date="2017-08" db="EMBL/GenBank/DDBJ databases">
        <title>Assembly of the North American Bullfrog Genome.</title>
        <authorList>
            <person name="Warren R.L."/>
            <person name="Vandervalk B.P."/>
            <person name="Kucuk E."/>
            <person name="Birol I."/>
            <person name="Helbing C."/>
            <person name="Pandoh P."/>
            <person name="Behsaz B."/>
            <person name="Mohamadi H."/>
            <person name="Chu J."/>
            <person name="Jackman S."/>
            <person name="Hammond S.A."/>
            <person name="Veldhoen N."/>
            <person name="Kirk H."/>
            <person name="Zhao Y."/>
            <person name="Coope R."/>
            <person name="Pleasance S."/>
            <person name="Moore R."/>
            <person name="Holt R."/>
        </authorList>
    </citation>
    <scope>NUCLEOTIDE SEQUENCE</scope>
    <source>
        <strain evidence="3">Bruno</strain>
        <tissue evidence="3">Liver</tissue>
    </source>
</reference>
<evidence type="ECO:0008006" key="5">
    <source>
        <dbReference type="Google" id="ProtNLM"/>
    </source>
</evidence>
<evidence type="ECO:0000256" key="2">
    <source>
        <dbReference type="SAM" id="MobiDB-lite"/>
    </source>
</evidence>
<dbReference type="InterPro" id="IPR011893">
    <property type="entry name" value="Selenoprotein_Rdx-typ"/>
</dbReference>
<evidence type="ECO:0000313" key="3">
    <source>
        <dbReference type="EMBL" id="PIO27536.1"/>
    </source>
</evidence>
<proteinExistence type="predicted"/>
<accession>A0A2G9RI05</accession>
<keyword evidence="1" id="KW-0676">Redox-active center</keyword>
<dbReference type="Proteomes" id="UP000228934">
    <property type="component" value="Unassembled WGS sequence"/>
</dbReference>
<name>A0A2G9RI05_AQUCT</name>
<organism evidence="3 4">
    <name type="scientific">Aquarana catesbeiana</name>
    <name type="common">American bullfrog</name>
    <name type="synonym">Rana catesbeiana</name>
    <dbReference type="NCBI Taxonomy" id="8400"/>
    <lineage>
        <taxon>Eukaryota</taxon>
        <taxon>Metazoa</taxon>
        <taxon>Chordata</taxon>
        <taxon>Craniata</taxon>
        <taxon>Vertebrata</taxon>
        <taxon>Euteleostomi</taxon>
        <taxon>Amphibia</taxon>
        <taxon>Batrachia</taxon>
        <taxon>Anura</taxon>
        <taxon>Neobatrachia</taxon>
        <taxon>Ranoidea</taxon>
        <taxon>Ranidae</taxon>
        <taxon>Aquarana</taxon>
    </lineage>
</organism>
<protein>
    <recommendedName>
        <fullName evidence="5">Selenoprotein W</fullName>
    </recommendedName>
</protein>
<dbReference type="Gene3D" id="3.40.30.10">
    <property type="entry name" value="Glutaredoxin"/>
    <property type="match status" value="1"/>
</dbReference>
<dbReference type="EMBL" id="KV938488">
    <property type="protein sequence ID" value="PIO27537.1"/>
    <property type="molecule type" value="Genomic_DNA"/>
</dbReference>
<dbReference type="NCBIfam" id="TIGR02174">
    <property type="entry name" value="CXXU_selWTH"/>
    <property type="match status" value="1"/>
</dbReference>
<dbReference type="PANTHER" id="PTHR15124">
    <property type="entry name" value="SELENOPROTEIN W"/>
    <property type="match status" value="1"/>
</dbReference>
<dbReference type="Pfam" id="PF10262">
    <property type="entry name" value="Rdx"/>
    <property type="match status" value="1"/>
</dbReference>
<dbReference type="OrthoDB" id="444492at2759"/>
<dbReference type="FunFam" id="3.40.30.10:FF:000220">
    <property type="entry name" value="Selenoprotein V"/>
    <property type="match status" value="1"/>
</dbReference>
<evidence type="ECO:0000313" key="4">
    <source>
        <dbReference type="Proteomes" id="UP000228934"/>
    </source>
</evidence>
<dbReference type="EMBL" id="KV938488">
    <property type="protein sequence ID" value="PIO27536.1"/>
    <property type="molecule type" value="Genomic_DNA"/>
</dbReference>
<dbReference type="SUPFAM" id="SSF52833">
    <property type="entry name" value="Thioredoxin-like"/>
    <property type="match status" value="1"/>
</dbReference>
<dbReference type="InterPro" id="IPR051441">
    <property type="entry name" value="SelW_related"/>
</dbReference>
<evidence type="ECO:0000256" key="1">
    <source>
        <dbReference type="ARBA" id="ARBA00023284"/>
    </source>
</evidence>
<reference evidence="4" key="1">
    <citation type="journal article" date="2017" name="Nat. Commun.">
        <title>The North American bullfrog draft genome provides insight into hormonal regulation of long noncoding RNA.</title>
        <authorList>
            <person name="Hammond S.A."/>
            <person name="Warren R.L."/>
            <person name="Vandervalk B.P."/>
            <person name="Kucuk E."/>
            <person name="Khan H."/>
            <person name="Gibb E.A."/>
            <person name="Pandoh P."/>
            <person name="Kirk H."/>
            <person name="Zhao Y."/>
            <person name="Jones M."/>
            <person name="Mungall A.J."/>
            <person name="Coope R."/>
            <person name="Pleasance S."/>
            <person name="Moore R.A."/>
            <person name="Holt R.A."/>
            <person name="Round J.M."/>
            <person name="Ohora S."/>
            <person name="Walle B.V."/>
            <person name="Veldhoen N."/>
            <person name="Helbing C.C."/>
            <person name="Birol I."/>
        </authorList>
    </citation>
    <scope>NUCLEOTIDE SEQUENCE [LARGE SCALE GENOMIC DNA]</scope>
</reference>
<gene>
    <name evidence="3" type="ORF">AB205_0032390</name>
</gene>
<dbReference type="GO" id="GO:0005829">
    <property type="term" value="C:cytosol"/>
    <property type="evidence" value="ECO:0007669"/>
    <property type="project" value="TreeGrafter"/>
</dbReference>
<dbReference type="AlphaFoldDB" id="A0A2G9RI05"/>
<feature type="region of interest" description="Disordered" evidence="2">
    <location>
        <begin position="1"/>
        <end position="20"/>
    </location>
</feature>
<sequence length="106" mass="12192">MEKAKKESKQKDEGKDLPIADHEFPSKEYETYLRWSLRFQQLQRELEKRFPGQLEFEGEATPTATGWLEVKVNGKLVHSKKNGDGYVDKESKLLKIVAAVEAALKK</sequence>
<dbReference type="PANTHER" id="PTHR15124:SF18">
    <property type="entry name" value="SELENOPROTEIN W"/>
    <property type="match status" value="1"/>
</dbReference>
<dbReference type="InterPro" id="IPR036249">
    <property type="entry name" value="Thioredoxin-like_sf"/>
</dbReference>
<keyword evidence="4" id="KW-1185">Reference proteome</keyword>